<evidence type="ECO:0000313" key="6">
    <source>
        <dbReference type="Proteomes" id="UP001237595"/>
    </source>
</evidence>
<keyword evidence="3" id="KW-0804">Transcription</keyword>
<dbReference type="PROSITE" id="PS50932">
    <property type="entry name" value="HTH_LACI_2"/>
    <property type="match status" value="1"/>
</dbReference>
<dbReference type="SMART" id="SM00354">
    <property type="entry name" value="HTH_LACI"/>
    <property type="match status" value="1"/>
</dbReference>
<dbReference type="CDD" id="cd01392">
    <property type="entry name" value="HTH_LacI"/>
    <property type="match status" value="1"/>
</dbReference>
<dbReference type="Gene3D" id="3.40.50.2300">
    <property type="match status" value="2"/>
</dbReference>
<dbReference type="GO" id="GO:0003677">
    <property type="term" value="F:DNA binding"/>
    <property type="evidence" value="ECO:0007669"/>
    <property type="project" value="UniProtKB-KW"/>
</dbReference>
<sequence length="323" mass="33888">MPATLTDVAARAKVSLATASRAFKEPDRLAPGTLQRVQAAAAELGYETPAFPATRTLGVVLPDMANAVFASLLRSIHDQAWHGRHQLVVTNTNEDADREREALDRFTNSADGIIVCSPRSPVELLDEVAAKKPVVTINGTTAEAPSVLITADDGLRQAAEHLRALGHEHVVYVPGPENSWADRNRHDALSEHCSAQGLRLTVVCHQSASVAGGLAAAASVVASGATAVVAYNDLVALGIRAGARKLGRRCPADLSIIGIDDLDVAAVSDPGLTSVHIGITEGGTLAVDLLLNQIDGPPRHDDVRMTSQLIARDSTGMPGRSLE</sequence>
<keyword evidence="1" id="KW-0805">Transcription regulation</keyword>
<gene>
    <name evidence="5" type="ORF">QFW96_06190</name>
</gene>
<dbReference type="CDD" id="cd06267">
    <property type="entry name" value="PBP1_LacI_sugar_binding-like"/>
    <property type="match status" value="1"/>
</dbReference>
<evidence type="ECO:0000256" key="1">
    <source>
        <dbReference type="ARBA" id="ARBA00023015"/>
    </source>
</evidence>
<proteinExistence type="predicted"/>
<evidence type="ECO:0000256" key="2">
    <source>
        <dbReference type="ARBA" id="ARBA00023125"/>
    </source>
</evidence>
<evidence type="ECO:0000313" key="5">
    <source>
        <dbReference type="EMBL" id="MDI2028189.1"/>
    </source>
</evidence>
<evidence type="ECO:0000256" key="3">
    <source>
        <dbReference type="ARBA" id="ARBA00023163"/>
    </source>
</evidence>
<name>A0ABT6PJK9_9PSEU</name>
<dbReference type="PANTHER" id="PTHR30146:SF138">
    <property type="entry name" value="TRANSCRIPTIONAL REGULATORY PROTEIN"/>
    <property type="match status" value="1"/>
</dbReference>
<accession>A0ABT6PJK9</accession>
<dbReference type="InterPro" id="IPR028082">
    <property type="entry name" value="Peripla_BP_I"/>
</dbReference>
<dbReference type="SUPFAM" id="SSF47413">
    <property type="entry name" value="lambda repressor-like DNA-binding domains"/>
    <property type="match status" value="1"/>
</dbReference>
<feature type="domain" description="HTH lacI-type" evidence="4">
    <location>
        <begin position="3"/>
        <end position="56"/>
    </location>
</feature>
<dbReference type="SUPFAM" id="SSF53822">
    <property type="entry name" value="Periplasmic binding protein-like I"/>
    <property type="match status" value="1"/>
</dbReference>
<dbReference type="Pfam" id="PF00356">
    <property type="entry name" value="LacI"/>
    <property type="match status" value="1"/>
</dbReference>
<reference evidence="5 6" key="1">
    <citation type="submission" date="2023-04" db="EMBL/GenBank/DDBJ databases">
        <title>Draft genome sequence of Saccharopolyspora sp. TS4A08 isolated from sweet potato rhizospheric soil.</title>
        <authorList>
            <person name="Suksaard P."/>
            <person name="Duangmal K."/>
        </authorList>
    </citation>
    <scope>NUCLEOTIDE SEQUENCE [LARGE SCALE GENOMIC DNA]</scope>
    <source>
        <strain evidence="5 6">TS4A08</strain>
    </source>
</reference>
<dbReference type="InterPro" id="IPR010982">
    <property type="entry name" value="Lambda_DNA-bd_dom_sf"/>
</dbReference>
<keyword evidence="2 5" id="KW-0238">DNA-binding</keyword>
<dbReference type="PANTHER" id="PTHR30146">
    <property type="entry name" value="LACI-RELATED TRANSCRIPTIONAL REPRESSOR"/>
    <property type="match status" value="1"/>
</dbReference>
<dbReference type="Pfam" id="PF13377">
    <property type="entry name" value="Peripla_BP_3"/>
    <property type="match status" value="1"/>
</dbReference>
<evidence type="ECO:0000259" key="4">
    <source>
        <dbReference type="PROSITE" id="PS50932"/>
    </source>
</evidence>
<dbReference type="EMBL" id="JASAOF010000002">
    <property type="protein sequence ID" value="MDI2028189.1"/>
    <property type="molecule type" value="Genomic_DNA"/>
</dbReference>
<organism evidence="5 6">
    <name type="scientific">Saccharopolyspora ipomoeae</name>
    <dbReference type="NCBI Taxonomy" id="3042027"/>
    <lineage>
        <taxon>Bacteria</taxon>
        <taxon>Bacillati</taxon>
        <taxon>Actinomycetota</taxon>
        <taxon>Actinomycetes</taxon>
        <taxon>Pseudonocardiales</taxon>
        <taxon>Pseudonocardiaceae</taxon>
        <taxon>Saccharopolyspora</taxon>
    </lineage>
</organism>
<dbReference type="InterPro" id="IPR000843">
    <property type="entry name" value="HTH_LacI"/>
</dbReference>
<comment type="caution">
    <text evidence="5">The sequence shown here is derived from an EMBL/GenBank/DDBJ whole genome shotgun (WGS) entry which is preliminary data.</text>
</comment>
<protein>
    <submittedName>
        <fullName evidence="5">LacI family DNA-binding transcriptional regulator</fullName>
    </submittedName>
</protein>
<dbReference type="Proteomes" id="UP001237595">
    <property type="component" value="Unassembled WGS sequence"/>
</dbReference>
<dbReference type="Gene3D" id="1.10.260.40">
    <property type="entry name" value="lambda repressor-like DNA-binding domains"/>
    <property type="match status" value="1"/>
</dbReference>
<keyword evidence="6" id="KW-1185">Reference proteome</keyword>
<dbReference type="InterPro" id="IPR046335">
    <property type="entry name" value="LacI/GalR-like_sensor"/>
</dbReference>
<dbReference type="RefSeq" id="WP_281454554.1">
    <property type="nucleotide sequence ID" value="NZ_JASAOF010000002.1"/>
</dbReference>